<keyword evidence="1" id="KW-1133">Transmembrane helix</keyword>
<accession>A0A1J5T647</accession>
<dbReference type="AlphaFoldDB" id="A0A1J5T647"/>
<keyword evidence="1" id="KW-0812">Transmembrane</keyword>
<gene>
    <name evidence="2" type="ORF">GALL_30650</name>
</gene>
<organism evidence="2">
    <name type="scientific">mine drainage metagenome</name>
    <dbReference type="NCBI Taxonomy" id="410659"/>
    <lineage>
        <taxon>unclassified sequences</taxon>
        <taxon>metagenomes</taxon>
        <taxon>ecological metagenomes</taxon>
    </lineage>
</organism>
<dbReference type="EMBL" id="MLJW01000007">
    <property type="protein sequence ID" value="OIR16343.1"/>
    <property type="molecule type" value="Genomic_DNA"/>
</dbReference>
<keyword evidence="1" id="KW-0472">Membrane</keyword>
<comment type="caution">
    <text evidence="2">The sequence shown here is derived from an EMBL/GenBank/DDBJ whole genome shotgun (WGS) entry which is preliminary data.</text>
</comment>
<sequence length="175" mass="20087">MTQLFLDYQRSNKLFPWAGTVLLLLSLGLLALADIYYQNLTERISYWELKSGQFQKATGRKMGNSPREIKDMALEIKHANDVLNQITLPWDKLFQAVEWSSGKDVALLTIEPDAEKHVVKISGEAKNIEAALNYVRHLSDQEIFNGVYLQSHQVQEQNPERPVRFALIATWKDTL</sequence>
<evidence type="ECO:0000313" key="2">
    <source>
        <dbReference type="EMBL" id="OIR16343.1"/>
    </source>
</evidence>
<evidence type="ECO:0000256" key="1">
    <source>
        <dbReference type="SAM" id="Phobius"/>
    </source>
</evidence>
<name>A0A1J5T647_9ZZZZ</name>
<reference evidence="2" key="1">
    <citation type="submission" date="2016-10" db="EMBL/GenBank/DDBJ databases">
        <title>Sequence of Gallionella enrichment culture.</title>
        <authorList>
            <person name="Poehlein A."/>
            <person name="Muehling M."/>
            <person name="Daniel R."/>
        </authorList>
    </citation>
    <scope>NUCLEOTIDE SEQUENCE</scope>
</reference>
<protein>
    <recommendedName>
        <fullName evidence="3">Fimbrial assembly protein (PilN)</fullName>
    </recommendedName>
</protein>
<proteinExistence type="predicted"/>
<evidence type="ECO:0008006" key="3">
    <source>
        <dbReference type="Google" id="ProtNLM"/>
    </source>
</evidence>
<feature type="transmembrane region" description="Helical" evidence="1">
    <location>
        <begin position="14"/>
        <end position="37"/>
    </location>
</feature>